<dbReference type="STRING" id="314283.MED297_10291"/>
<evidence type="ECO:0000256" key="2">
    <source>
        <dbReference type="ARBA" id="ARBA00022475"/>
    </source>
</evidence>
<feature type="transmembrane region" description="Helical" evidence="6">
    <location>
        <begin position="85"/>
        <end position="108"/>
    </location>
</feature>
<dbReference type="RefSeq" id="WP_008041460.1">
    <property type="nucleotide sequence ID" value="NZ_CH724149.1"/>
</dbReference>
<comment type="caution">
    <text evidence="8">The sequence shown here is derived from an EMBL/GenBank/DDBJ whole genome shotgun (WGS) entry which is preliminary data.</text>
</comment>
<evidence type="ECO:0000259" key="7">
    <source>
        <dbReference type="Pfam" id="PF09335"/>
    </source>
</evidence>
<organism evidence="8 9">
    <name type="scientific">Reinekea blandensis MED297</name>
    <dbReference type="NCBI Taxonomy" id="314283"/>
    <lineage>
        <taxon>Bacteria</taxon>
        <taxon>Pseudomonadati</taxon>
        <taxon>Pseudomonadota</taxon>
        <taxon>Gammaproteobacteria</taxon>
        <taxon>Oceanospirillales</taxon>
        <taxon>Saccharospirillaceae</taxon>
        <taxon>Reinekea</taxon>
    </lineage>
</organism>
<proteinExistence type="inferred from homology"/>
<dbReference type="InterPro" id="IPR015414">
    <property type="entry name" value="TMEM64"/>
</dbReference>
<comment type="subcellular location">
    <subcellularLocation>
        <location evidence="1 6">Cell membrane</location>
        <topology evidence="1 6">Multi-pass membrane protein</topology>
    </subcellularLocation>
</comment>
<sequence length="187" mass="20922">MNKTLLSLWLLIIVTGLLTYLNWLGNDLSTVTSALTGYVDDWFVLSLLLYTLLLSVRGMTFIPSTPLLFIGIALFPAHLTFAANMVGIFMSCLLVILAIQHVGIDVALARVNNRHYVKVRDRIDRNGYYAIVLWSFFPFAPTDAIVYVASSMRVSRKKIVAGVMTGEAILNALYIYGAELLLQQLRF</sequence>
<protein>
    <recommendedName>
        <fullName evidence="6">TVP38/TMEM64 family membrane protein</fullName>
    </recommendedName>
</protein>
<keyword evidence="5 6" id="KW-0472">Membrane</keyword>
<name>A4BAD6_9GAMM</name>
<dbReference type="PANTHER" id="PTHR12677:SF59">
    <property type="entry name" value="GOLGI APPARATUS MEMBRANE PROTEIN TVP38-RELATED"/>
    <property type="match status" value="1"/>
</dbReference>
<keyword evidence="3 6" id="KW-0812">Transmembrane</keyword>
<dbReference type="AlphaFoldDB" id="A4BAD6"/>
<feature type="transmembrane region" description="Helical" evidence="6">
    <location>
        <begin position="128"/>
        <end position="147"/>
    </location>
</feature>
<evidence type="ECO:0000256" key="1">
    <source>
        <dbReference type="ARBA" id="ARBA00004651"/>
    </source>
</evidence>
<dbReference type="Proteomes" id="UP000005953">
    <property type="component" value="Unassembled WGS sequence"/>
</dbReference>
<evidence type="ECO:0000256" key="5">
    <source>
        <dbReference type="ARBA" id="ARBA00023136"/>
    </source>
</evidence>
<dbReference type="GO" id="GO:0005886">
    <property type="term" value="C:plasma membrane"/>
    <property type="evidence" value="ECO:0007669"/>
    <property type="project" value="UniProtKB-SubCell"/>
</dbReference>
<gene>
    <name evidence="8" type="ORF">MED297_10291</name>
</gene>
<feature type="transmembrane region" description="Helical" evidence="6">
    <location>
        <begin position="61"/>
        <end position="79"/>
    </location>
</feature>
<feature type="transmembrane region" description="Helical" evidence="6">
    <location>
        <begin position="35"/>
        <end position="54"/>
    </location>
</feature>
<feature type="domain" description="VTT" evidence="7">
    <location>
        <begin position="62"/>
        <end position="176"/>
    </location>
</feature>
<dbReference type="Pfam" id="PF09335">
    <property type="entry name" value="VTT_dom"/>
    <property type="match status" value="1"/>
</dbReference>
<keyword evidence="4 6" id="KW-1133">Transmembrane helix</keyword>
<dbReference type="InterPro" id="IPR032816">
    <property type="entry name" value="VTT_dom"/>
</dbReference>
<evidence type="ECO:0000256" key="3">
    <source>
        <dbReference type="ARBA" id="ARBA00022692"/>
    </source>
</evidence>
<accession>A4BAD6</accession>
<reference evidence="8 9" key="1">
    <citation type="submission" date="2006-02" db="EMBL/GenBank/DDBJ databases">
        <authorList>
            <person name="Pinhassi J."/>
            <person name="Pedros-Alio C."/>
            <person name="Ferriera S."/>
            <person name="Johnson J."/>
            <person name="Kravitz S."/>
            <person name="Halpern A."/>
            <person name="Remington K."/>
            <person name="Beeson K."/>
            <person name="Tran B."/>
            <person name="Rogers Y.-H."/>
            <person name="Friedman R."/>
            <person name="Venter J.C."/>
        </authorList>
    </citation>
    <scope>NUCLEOTIDE SEQUENCE [LARGE SCALE GENOMIC DNA]</scope>
    <source>
        <strain evidence="8 9">MED297</strain>
    </source>
</reference>
<evidence type="ECO:0000313" key="9">
    <source>
        <dbReference type="Proteomes" id="UP000005953"/>
    </source>
</evidence>
<evidence type="ECO:0000256" key="4">
    <source>
        <dbReference type="ARBA" id="ARBA00022989"/>
    </source>
</evidence>
<dbReference type="EMBL" id="AAOE01000002">
    <property type="protein sequence ID" value="EAR10892.1"/>
    <property type="molecule type" value="Genomic_DNA"/>
</dbReference>
<keyword evidence="2 6" id="KW-1003">Cell membrane</keyword>
<evidence type="ECO:0000313" key="8">
    <source>
        <dbReference type="EMBL" id="EAR10892.1"/>
    </source>
</evidence>
<feature type="transmembrane region" description="Helical" evidence="6">
    <location>
        <begin position="159"/>
        <end position="182"/>
    </location>
</feature>
<keyword evidence="9" id="KW-1185">Reference proteome</keyword>
<dbReference type="HOGENOM" id="CLU_125305_0_0_6"/>
<evidence type="ECO:0000256" key="6">
    <source>
        <dbReference type="RuleBase" id="RU366058"/>
    </source>
</evidence>
<dbReference type="OrthoDB" id="7059021at2"/>
<comment type="similarity">
    <text evidence="6">Belongs to the TVP38/TMEM64 family.</text>
</comment>
<dbReference type="PANTHER" id="PTHR12677">
    <property type="entry name" value="GOLGI APPARATUS MEMBRANE PROTEIN TVP38-RELATED"/>
    <property type="match status" value="1"/>
</dbReference>